<organism evidence="1 2">
    <name type="scientific">Blepharisma stoltei</name>
    <dbReference type="NCBI Taxonomy" id="1481888"/>
    <lineage>
        <taxon>Eukaryota</taxon>
        <taxon>Sar</taxon>
        <taxon>Alveolata</taxon>
        <taxon>Ciliophora</taxon>
        <taxon>Postciliodesmatophora</taxon>
        <taxon>Heterotrichea</taxon>
        <taxon>Heterotrichida</taxon>
        <taxon>Blepharismidae</taxon>
        <taxon>Blepharisma</taxon>
    </lineage>
</organism>
<keyword evidence="2" id="KW-1185">Reference proteome</keyword>
<dbReference type="SUPFAM" id="SSF57184">
    <property type="entry name" value="Growth factor receptor domain"/>
    <property type="match status" value="1"/>
</dbReference>
<evidence type="ECO:0000313" key="1">
    <source>
        <dbReference type="EMBL" id="CAG9336353.1"/>
    </source>
</evidence>
<dbReference type="Proteomes" id="UP001162131">
    <property type="component" value="Unassembled WGS sequence"/>
</dbReference>
<dbReference type="AlphaFoldDB" id="A0AAU9KBD3"/>
<protein>
    <submittedName>
        <fullName evidence="1">Uncharacterized protein</fullName>
    </submittedName>
</protein>
<sequence length="457" mass="48896">MVYSKPLNTLVVLTLLSFAKGFTLLGDWTLRRLTADTITGIANHENGGNPPITTIGSSIDLGSVTGCSSISLSGGQTWSLTADASNLIGVSESTFGFWVNFESTISERVFEFGPNDDGYYVVSSPIKDGNLEVFFVDSTGSAISTNSIFFTVPLNKWCFIAFHFKDNSGIITLEVLLTGIDLISKTSTDFIMPNGKFNFGYKIKGKFHRVILTKSATINASFDTITLDDGSNQDVIAAPCTPGTCIDSICPQSFGSLTGNICLSSLQYCTTCDANGCTTCDPDSARDEGTYCQNCKDNGTTNELKNYHCCAKASHCVECSVKSTQCDLCVIGYFLYDSPTSKSCLSCADSCTNCQPGPECYTCAETVTQTGTTCRVDSVGLRVSVDIPNIVFDFAYPLSTGLSKSSFKATSNSGSDIPTSGWTFSGCTTGLKQCKILAPNIQESDLPIALDFDFTQV</sequence>
<dbReference type="InterPro" id="IPR009030">
    <property type="entry name" value="Growth_fac_rcpt_cys_sf"/>
</dbReference>
<comment type="caution">
    <text evidence="1">The sequence shown here is derived from an EMBL/GenBank/DDBJ whole genome shotgun (WGS) entry which is preliminary data.</text>
</comment>
<dbReference type="EMBL" id="CAJZBQ010000064">
    <property type="protein sequence ID" value="CAG9336353.1"/>
    <property type="molecule type" value="Genomic_DNA"/>
</dbReference>
<reference evidence="1" key="1">
    <citation type="submission" date="2021-09" db="EMBL/GenBank/DDBJ databases">
        <authorList>
            <consortium name="AG Swart"/>
            <person name="Singh M."/>
            <person name="Singh A."/>
            <person name="Seah K."/>
            <person name="Emmerich C."/>
        </authorList>
    </citation>
    <scope>NUCLEOTIDE SEQUENCE</scope>
    <source>
        <strain evidence="1">ATCC30299</strain>
    </source>
</reference>
<accession>A0AAU9KBD3</accession>
<evidence type="ECO:0000313" key="2">
    <source>
        <dbReference type="Proteomes" id="UP001162131"/>
    </source>
</evidence>
<name>A0AAU9KBD3_9CILI</name>
<gene>
    <name evidence="1" type="ORF">BSTOLATCC_MIC66230</name>
</gene>
<dbReference type="SUPFAM" id="SSF49899">
    <property type="entry name" value="Concanavalin A-like lectins/glucanases"/>
    <property type="match status" value="1"/>
</dbReference>
<dbReference type="InterPro" id="IPR013320">
    <property type="entry name" value="ConA-like_dom_sf"/>
</dbReference>
<proteinExistence type="predicted"/>